<keyword evidence="3 8" id="KW-0732">Signal</keyword>
<dbReference type="GO" id="GO:0004190">
    <property type="term" value="F:aspartic-type endopeptidase activity"/>
    <property type="evidence" value="ECO:0007669"/>
    <property type="project" value="UniProtKB-KW"/>
</dbReference>
<accession>A0A061B9K7</accession>
<proteinExistence type="inferred from homology"/>
<dbReference type="Pfam" id="PF00026">
    <property type="entry name" value="Asp"/>
    <property type="match status" value="1"/>
</dbReference>
<dbReference type="InterPro" id="IPR001461">
    <property type="entry name" value="Aspartic_peptidase_A1"/>
</dbReference>
<name>A0A061B9K7_CYBFA</name>
<dbReference type="InterPro" id="IPR033876">
    <property type="entry name" value="SAP-like"/>
</dbReference>
<dbReference type="InterPro" id="IPR033121">
    <property type="entry name" value="PEPTIDASE_A1"/>
</dbReference>
<evidence type="ECO:0000259" key="9">
    <source>
        <dbReference type="PROSITE" id="PS50072"/>
    </source>
</evidence>
<evidence type="ECO:0000259" key="10">
    <source>
        <dbReference type="PROSITE" id="PS51767"/>
    </source>
</evidence>
<evidence type="ECO:0000256" key="1">
    <source>
        <dbReference type="ARBA" id="ARBA00007447"/>
    </source>
</evidence>
<evidence type="ECO:0000256" key="8">
    <source>
        <dbReference type="SAM" id="SignalP"/>
    </source>
</evidence>
<dbReference type="PANTHER" id="PTHR47966:SF65">
    <property type="entry name" value="ASPARTIC-TYPE ENDOPEPTIDASE"/>
    <property type="match status" value="1"/>
</dbReference>
<comment type="similarity">
    <text evidence="1 7">Belongs to the peptidase A1 family.</text>
</comment>
<dbReference type="OrthoDB" id="771136at2759"/>
<dbReference type="Gene3D" id="2.40.70.10">
    <property type="entry name" value="Acid Proteases"/>
    <property type="match status" value="2"/>
</dbReference>
<feature type="signal peptide" evidence="8">
    <location>
        <begin position="1"/>
        <end position="17"/>
    </location>
</feature>
<feature type="domain" description="Peptidase A1" evidence="10">
    <location>
        <begin position="69"/>
        <end position="422"/>
    </location>
</feature>
<sequence length="427" mass="45837">MKFLLSSLAIGASVASAAFPPITFDVLRGESYHSAVKGDYPPLMRASSSGTSRSAAGVPLAIEDLGVFYAVNITLDGQQLEVLLDTGSSDLWVISSDAQYCQVKSPDSSEKMRKRDSGALYHCDSEISVTQVQDFEEYGLYNTKDFHDSGKFFYIQYGDYTFAEGTWGTAGLSIGDANVNDFTIGVAKVTNSTPTVFGIGFKGNEASDAYFMRDHGGAFTYDNFPIALKNAGYIDKLLYSLYMNADNTEGTVLFGGTDDSAYTGNLVTLPMDNIYADYGIDKPVTFNVILQGLSFTDDSGEESYDILGGETSVLLDSGTSACLIPPQAASYVINALGASYNEQAGLYVTDCSKGRSDVTLNYKFDGITINVPISDMLVSLDNQGTQCAVLIGGSGDISILGDPFLRGTYVVYDLENYEISLAPVKRG</sequence>
<reference evidence="11" key="1">
    <citation type="journal article" date="2014" name="Genome Announc.">
        <title>Genome sequence of the yeast Cyberlindnera fabianii (Hansenula fabianii).</title>
        <authorList>
            <person name="Freel K.C."/>
            <person name="Sarilar V."/>
            <person name="Neuveglise C."/>
            <person name="Devillers H."/>
            <person name="Friedrich A."/>
            <person name="Schacherer J."/>
        </authorList>
    </citation>
    <scope>NUCLEOTIDE SEQUENCE</scope>
    <source>
        <strain evidence="11">YJS4271</strain>
    </source>
</reference>
<dbReference type="InterPro" id="IPR001969">
    <property type="entry name" value="Aspartic_peptidase_AS"/>
</dbReference>
<gene>
    <name evidence="11" type="ORF">CYFA0S_21e01354g</name>
</gene>
<dbReference type="InterPro" id="IPR002130">
    <property type="entry name" value="Cyclophilin-type_PPIase_dom"/>
</dbReference>
<evidence type="ECO:0000256" key="6">
    <source>
        <dbReference type="PIRSR" id="PIRSR601461-1"/>
    </source>
</evidence>
<dbReference type="PANTHER" id="PTHR47966">
    <property type="entry name" value="BETA-SITE APP-CLEAVING ENZYME, ISOFORM A-RELATED"/>
    <property type="match status" value="1"/>
</dbReference>
<dbReference type="CDD" id="cd05474">
    <property type="entry name" value="SAP_like"/>
    <property type="match status" value="1"/>
</dbReference>
<feature type="active site" evidence="6">
    <location>
        <position position="316"/>
    </location>
</feature>
<dbReference type="GO" id="GO:0003755">
    <property type="term" value="F:peptidyl-prolyl cis-trans isomerase activity"/>
    <property type="evidence" value="ECO:0007669"/>
    <property type="project" value="InterPro"/>
</dbReference>
<dbReference type="GO" id="GO:0071944">
    <property type="term" value="C:cell periphery"/>
    <property type="evidence" value="ECO:0007669"/>
    <property type="project" value="UniProtKB-ARBA"/>
</dbReference>
<dbReference type="AlphaFoldDB" id="A0A061B9K7"/>
<evidence type="ECO:0000256" key="3">
    <source>
        <dbReference type="ARBA" id="ARBA00022729"/>
    </source>
</evidence>
<dbReference type="PRINTS" id="PR00792">
    <property type="entry name" value="PEPSIN"/>
</dbReference>
<dbReference type="PROSITE" id="PS50072">
    <property type="entry name" value="CSA_PPIASE_2"/>
    <property type="match status" value="1"/>
</dbReference>
<dbReference type="EMBL" id="LK052906">
    <property type="protein sequence ID" value="CDR46036.1"/>
    <property type="molecule type" value="Genomic_DNA"/>
</dbReference>
<feature type="chain" id="PRO_5001598712" evidence="8">
    <location>
        <begin position="18"/>
        <end position="427"/>
    </location>
</feature>
<evidence type="ECO:0000313" key="11">
    <source>
        <dbReference type="EMBL" id="CDR46036.1"/>
    </source>
</evidence>
<dbReference type="InterPro" id="IPR021109">
    <property type="entry name" value="Peptidase_aspartic_dom_sf"/>
</dbReference>
<dbReference type="GO" id="GO:0006508">
    <property type="term" value="P:proteolysis"/>
    <property type="evidence" value="ECO:0007669"/>
    <property type="project" value="UniProtKB-KW"/>
</dbReference>
<dbReference type="SUPFAM" id="SSF50630">
    <property type="entry name" value="Acid proteases"/>
    <property type="match status" value="1"/>
</dbReference>
<protein>
    <submittedName>
        <fullName evidence="11">CYFA0S21e01354g1_1</fullName>
    </submittedName>
</protein>
<evidence type="ECO:0000256" key="5">
    <source>
        <dbReference type="ARBA" id="ARBA00022801"/>
    </source>
</evidence>
<keyword evidence="4 7" id="KW-0064">Aspartyl protease</keyword>
<feature type="active site" evidence="6">
    <location>
        <position position="85"/>
    </location>
</feature>
<dbReference type="PhylomeDB" id="A0A061B9K7"/>
<evidence type="ECO:0000256" key="7">
    <source>
        <dbReference type="RuleBase" id="RU000454"/>
    </source>
</evidence>
<organism evidence="11">
    <name type="scientific">Cyberlindnera fabianii</name>
    <name type="common">Yeast</name>
    <name type="synonym">Hansenula fabianii</name>
    <dbReference type="NCBI Taxonomy" id="36022"/>
    <lineage>
        <taxon>Eukaryota</taxon>
        <taxon>Fungi</taxon>
        <taxon>Dikarya</taxon>
        <taxon>Ascomycota</taxon>
        <taxon>Saccharomycotina</taxon>
        <taxon>Saccharomycetes</taxon>
        <taxon>Phaffomycetales</taxon>
        <taxon>Phaffomycetaceae</taxon>
        <taxon>Cyberlindnera</taxon>
    </lineage>
</organism>
<dbReference type="VEuPathDB" id="FungiDB:BON22_5287"/>
<keyword evidence="2 7" id="KW-0645">Protease</keyword>
<evidence type="ECO:0000256" key="4">
    <source>
        <dbReference type="ARBA" id="ARBA00022750"/>
    </source>
</evidence>
<feature type="domain" description="PPIase cyclophilin-type" evidence="9">
    <location>
        <begin position="104"/>
        <end position="289"/>
    </location>
</feature>
<keyword evidence="5 7" id="KW-0378">Hydrolase</keyword>
<dbReference type="PROSITE" id="PS00141">
    <property type="entry name" value="ASP_PROTEASE"/>
    <property type="match status" value="2"/>
</dbReference>
<evidence type="ECO:0000256" key="2">
    <source>
        <dbReference type="ARBA" id="ARBA00022670"/>
    </source>
</evidence>
<dbReference type="PROSITE" id="PS51767">
    <property type="entry name" value="PEPTIDASE_A1"/>
    <property type="match status" value="1"/>
</dbReference>